<sequence>MQGLAPEQQLPEARRRADGVFVSGRSDSWLHSESVHLTCDCSEKYYRIRVKRFLMQSLCKAGTRSISAFENERVREGSPAFLPFQVKLHPPWALADQKASEQALPCERMLRLC</sequence>
<dbReference type="EMBL" id="JAINUF010000001">
    <property type="protein sequence ID" value="KAJ8380816.1"/>
    <property type="molecule type" value="Genomic_DNA"/>
</dbReference>
<keyword evidence="2" id="KW-1185">Reference proteome</keyword>
<evidence type="ECO:0000313" key="1">
    <source>
        <dbReference type="EMBL" id="KAJ8380816.1"/>
    </source>
</evidence>
<accession>A0A9Q1JBQ0</accession>
<reference evidence="1" key="1">
    <citation type="journal article" date="2023" name="Science">
        <title>Genome structures resolve the early diversification of teleost fishes.</title>
        <authorList>
            <person name="Parey E."/>
            <person name="Louis A."/>
            <person name="Montfort J."/>
            <person name="Bouchez O."/>
            <person name="Roques C."/>
            <person name="Iampietro C."/>
            <person name="Lluch J."/>
            <person name="Castinel A."/>
            <person name="Donnadieu C."/>
            <person name="Desvignes T."/>
            <person name="Floi Bucao C."/>
            <person name="Jouanno E."/>
            <person name="Wen M."/>
            <person name="Mejri S."/>
            <person name="Dirks R."/>
            <person name="Jansen H."/>
            <person name="Henkel C."/>
            <person name="Chen W.J."/>
            <person name="Zahm M."/>
            <person name="Cabau C."/>
            <person name="Klopp C."/>
            <person name="Thompson A.W."/>
            <person name="Robinson-Rechavi M."/>
            <person name="Braasch I."/>
            <person name="Lecointre G."/>
            <person name="Bobe J."/>
            <person name="Postlethwait J.H."/>
            <person name="Berthelot C."/>
            <person name="Roest Crollius H."/>
            <person name="Guiguen Y."/>
        </authorList>
    </citation>
    <scope>NUCLEOTIDE SEQUENCE</scope>
    <source>
        <strain evidence="1">WJC10195</strain>
    </source>
</reference>
<organism evidence="1 2">
    <name type="scientific">Synaphobranchus kaupii</name>
    <name type="common">Kaup's arrowtooth eel</name>
    <dbReference type="NCBI Taxonomy" id="118154"/>
    <lineage>
        <taxon>Eukaryota</taxon>
        <taxon>Metazoa</taxon>
        <taxon>Chordata</taxon>
        <taxon>Craniata</taxon>
        <taxon>Vertebrata</taxon>
        <taxon>Euteleostomi</taxon>
        <taxon>Actinopterygii</taxon>
        <taxon>Neopterygii</taxon>
        <taxon>Teleostei</taxon>
        <taxon>Anguilliformes</taxon>
        <taxon>Synaphobranchidae</taxon>
        <taxon>Synaphobranchus</taxon>
    </lineage>
</organism>
<comment type="caution">
    <text evidence="1">The sequence shown here is derived from an EMBL/GenBank/DDBJ whole genome shotgun (WGS) entry which is preliminary data.</text>
</comment>
<evidence type="ECO:0000313" key="2">
    <source>
        <dbReference type="Proteomes" id="UP001152622"/>
    </source>
</evidence>
<dbReference type="Proteomes" id="UP001152622">
    <property type="component" value="Chromosome 1"/>
</dbReference>
<dbReference type="AlphaFoldDB" id="A0A9Q1JBQ0"/>
<proteinExistence type="predicted"/>
<gene>
    <name evidence="1" type="ORF">SKAU_G00015940</name>
</gene>
<name>A0A9Q1JBQ0_SYNKA</name>
<protein>
    <submittedName>
        <fullName evidence="1">Uncharacterized protein</fullName>
    </submittedName>
</protein>